<evidence type="ECO:0000259" key="2">
    <source>
        <dbReference type="PROSITE" id="PS00388"/>
    </source>
</evidence>
<keyword evidence="1 3" id="KW-0647">Proteasome</keyword>
<evidence type="ECO:0000313" key="3">
    <source>
        <dbReference type="EMBL" id="EQD34260.1"/>
    </source>
</evidence>
<dbReference type="SMART" id="SM00948">
    <property type="entry name" value="Proteasome_A_N"/>
    <property type="match status" value="1"/>
</dbReference>
<dbReference type="EMBL" id="AUZY01011547">
    <property type="protein sequence ID" value="EQD34260.1"/>
    <property type="molecule type" value="Genomic_DNA"/>
</dbReference>
<protein>
    <submittedName>
        <fullName evidence="3">Proteasome endopeptidase complex, alpha subunit</fullName>
    </submittedName>
</protein>
<gene>
    <name evidence="3" type="ORF">B1B_17312</name>
</gene>
<feature type="domain" description="Proteasome alpha-type subunits" evidence="2">
    <location>
        <begin position="10"/>
        <end position="32"/>
    </location>
</feature>
<dbReference type="Pfam" id="PF00227">
    <property type="entry name" value="Proteasome"/>
    <property type="match status" value="1"/>
</dbReference>
<dbReference type="PROSITE" id="PS51475">
    <property type="entry name" value="PROTEASOME_ALPHA_2"/>
    <property type="match status" value="1"/>
</dbReference>
<dbReference type="SUPFAM" id="SSF56235">
    <property type="entry name" value="N-terminal nucleophile aminohydrolases (Ntn hydrolases)"/>
    <property type="match status" value="1"/>
</dbReference>
<dbReference type="Pfam" id="PF10584">
    <property type="entry name" value="Proteasome_A_N"/>
    <property type="match status" value="1"/>
</dbReference>
<reference evidence="3" key="1">
    <citation type="submission" date="2013-08" db="EMBL/GenBank/DDBJ databases">
        <authorList>
            <person name="Mendez C."/>
            <person name="Richter M."/>
            <person name="Ferrer M."/>
            <person name="Sanchez J."/>
        </authorList>
    </citation>
    <scope>NUCLEOTIDE SEQUENCE</scope>
</reference>
<dbReference type="PANTHER" id="PTHR11599">
    <property type="entry name" value="PROTEASOME SUBUNIT ALPHA/BETA"/>
    <property type="match status" value="1"/>
</dbReference>
<reference evidence="3" key="2">
    <citation type="journal article" date="2014" name="ISME J.">
        <title>Microbial stratification in low pH oxic and suboxic macroscopic growths along an acid mine drainage.</title>
        <authorList>
            <person name="Mendez-Garcia C."/>
            <person name="Mesa V."/>
            <person name="Sprenger R.R."/>
            <person name="Richter M."/>
            <person name="Diez M.S."/>
            <person name="Solano J."/>
            <person name="Bargiela R."/>
            <person name="Golyshina O.V."/>
            <person name="Manteca A."/>
            <person name="Ramos J.L."/>
            <person name="Gallego J.R."/>
            <person name="Llorente I."/>
            <person name="Martins Dos Santos V.A."/>
            <person name="Jensen O.N."/>
            <person name="Pelaez A.I."/>
            <person name="Sanchez J."/>
            <person name="Ferrer M."/>
        </authorList>
    </citation>
    <scope>NUCLEOTIDE SEQUENCE</scope>
</reference>
<feature type="non-terminal residue" evidence="3">
    <location>
        <position position="182"/>
    </location>
</feature>
<evidence type="ECO:0000256" key="1">
    <source>
        <dbReference type="ARBA" id="ARBA00022942"/>
    </source>
</evidence>
<accession>T0ZWF8</accession>
<organism evidence="3">
    <name type="scientific">mine drainage metagenome</name>
    <dbReference type="NCBI Taxonomy" id="410659"/>
    <lineage>
        <taxon>unclassified sequences</taxon>
        <taxon>metagenomes</taxon>
        <taxon>ecological metagenomes</taxon>
    </lineage>
</organism>
<dbReference type="InterPro" id="IPR050115">
    <property type="entry name" value="Proteasome_alpha"/>
</dbReference>
<dbReference type="GO" id="GO:0006511">
    <property type="term" value="P:ubiquitin-dependent protein catabolic process"/>
    <property type="evidence" value="ECO:0007669"/>
    <property type="project" value="InterPro"/>
</dbReference>
<name>T0ZWF8_9ZZZZ</name>
<dbReference type="InterPro" id="IPR029055">
    <property type="entry name" value="Ntn_hydrolases_N"/>
</dbReference>
<proteinExistence type="predicted"/>
<dbReference type="AlphaFoldDB" id="T0ZWF8"/>
<dbReference type="InterPro" id="IPR023332">
    <property type="entry name" value="Proteasome_alpha-type"/>
</dbReference>
<dbReference type="PROSITE" id="PS00388">
    <property type="entry name" value="PROTEASOME_ALPHA_1"/>
    <property type="match status" value="1"/>
</dbReference>
<dbReference type="InterPro" id="IPR000426">
    <property type="entry name" value="Proteasome_asu_N"/>
</dbReference>
<dbReference type="GO" id="GO:0019773">
    <property type="term" value="C:proteasome core complex, alpha-subunit complex"/>
    <property type="evidence" value="ECO:0007669"/>
    <property type="project" value="InterPro"/>
</dbReference>
<sequence length="182" mass="19544">MEMQPGQMAYDRASTVFSPDGRLFQVEYALQAIQMGGTAVAVTYDTGIVFVAYRNLPVSSLAEASSVEKSFAIDAGLGCVTAGLIADSRVLVEFLRVEAQRHRIAYSEPAPFAMLGHSLGTLLQQFTQFGGTRPFAVSLLLGGFTNGRAGLVELDPSGATIGWKAYAIGRNRRAVADYLEEK</sequence>
<dbReference type="InterPro" id="IPR001353">
    <property type="entry name" value="Proteasome_sua/b"/>
</dbReference>
<dbReference type="Gene3D" id="3.60.20.10">
    <property type="entry name" value="Glutamine Phosphoribosylpyrophosphate, subunit 1, domain 1"/>
    <property type="match status" value="1"/>
</dbReference>
<comment type="caution">
    <text evidence="3">The sequence shown here is derived from an EMBL/GenBank/DDBJ whole genome shotgun (WGS) entry which is preliminary data.</text>
</comment>